<gene>
    <name evidence="1" type="ORF">TWF481_011543</name>
</gene>
<evidence type="ECO:0000313" key="1">
    <source>
        <dbReference type="EMBL" id="KAK6498972.1"/>
    </source>
</evidence>
<evidence type="ECO:0000313" key="2">
    <source>
        <dbReference type="Proteomes" id="UP001370758"/>
    </source>
</evidence>
<organism evidence="1 2">
    <name type="scientific">Arthrobotrys musiformis</name>
    <dbReference type="NCBI Taxonomy" id="47236"/>
    <lineage>
        <taxon>Eukaryota</taxon>
        <taxon>Fungi</taxon>
        <taxon>Dikarya</taxon>
        <taxon>Ascomycota</taxon>
        <taxon>Pezizomycotina</taxon>
        <taxon>Orbiliomycetes</taxon>
        <taxon>Orbiliales</taxon>
        <taxon>Orbiliaceae</taxon>
        <taxon>Arthrobotrys</taxon>
    </lineage>
</organism>
<proteinExistence type="predicted"/>
<dbReference type="EMBL" id="JAVHJL010000008">
    <property type="protein sequence ID" value="KAK6498972.1"/>
    <property type="molecule type" value="Genomic_DNA"/>
</dbReference>
<comment type="caution">
    <text evidence="1">The sequence shown here is derived from an EMBL/GenBank/DDBJ whole genome shotgun (WGS) entry which is preliminary data.</text>
</comment>
<sequence>MASQLGGIALGASGSYPASRLATVSAVFEYNLLTMRWPRIQPWEQQLDPLCDSRSDLYSRYSSPEPLTDTHVALLISQLNPVYIPTIATYLVAIKTPNTSPIAALQGGRSADEMVGLPPIPWPPTRT</sequence>
<protein>
    <submittedName>
        <fullName evidence="1">Uncharacterized protein</fullName>
    </submittedName>
</protein>
<dbReference type="AlphaFoldDB" id="A0AAV9VZS2"/>
<name>A0AAV9VZS2_9PEZI</name>
<accession>A0AAV9VZS2</accession>
<keyword evidence="2" id="KW-1185">Reference proteome</keyword>
<dbReference type="Proteomes" id="UP001370758">
    <property type="component" value="Unassembled WGS sequence"/>
</dbReference>
<reference evidence="1 2" key="1">
    <citation type="submission" date="2023-08" db="EMBL/GenBank/DDBJ databases">
        <authorList>
            <person name="Palmer J.M."/>
        </authorList>
    </citation>
    <scope>NUCLEOTIDE SEQUENCE [LARGE SCALE GENOMIC DNA]</scope>
    <source>
        <strain evidence="1 2">TWF481</strain>
    </source>
</reference>